<organism evidence="12">
    <name type="scientific">Vitrella brassicaformis</name>
    <dbReference type="NCBI Taxonomy" id="1169539"/>
    <lineage>
        <taxon>Eukaryota</taxon>
        <taxon>Sar</taxon>
        <taxon>Alveolata</taxon>
        <taxon>Colpodellida</taxon>
        <taxon>Vitrellaceae</taxon>
        <taxon>Vitrella</taxon>
    </lineage>
</organism>
<evidence type="ECO:0000256" key="6">
    <source>
        <dbReference type="ARBA" id="ARBA00022827"/>
    </source>
</evidence>
<dbReference type="InterPro" id="IPR017941">
    <property type="entry name" value="Rieske_2Fe-2S"/>
</dbReference>
<dbReference type="AlphaFoldDB" id="A0A7S1P5E4"/>
<name>A0A7S1P5E4_9ALVE</name>
<dbReference type="SUPFAM" id="SSF50022">
    <property type="entry name" value="ISP domain"/>
    <property type="match status" value="1"/>
</dbReference>
<dbReference type="EMBL" id="HBGB01026791">
    <property type="protein sequence ID" value="CAD9060539.1"/>
    <property type="molecule type" value="Transcribed_RNA"/>
</dbReference>
<keyword evidence="7" id="KW-0560">Oxidoreductase</keyword>
<dbReference type="SUPFAM" id="SSF55424">
    <property type="entry name" value="FAD/NAD-linked reductases, dimerisation (C-terminal) domain"/>
    <property type="match status" value="1"/>
</dbReference>
<dbReference type="Gene3D" id="3.50.50.60">
    <property type="entry name" value="FAD/NAD(P)-binding domain"/>
    <property type="match status" value="2"/>
</dbReference>
<dbReference type="PANTHER" id="PTHR43557">
    <property type="entry name" value="APOPTOSIS-INDUCING FACTOR 1"/>
    <property type="match status" value="1"/>
</dbReference>
<dbReference type="InterPro" id="IPR036188">
    <property type="entry name" value="FAD/NAD-bd_sf"/>
</dbReference>
<keyword evidence="3" id="KW-0285">Flavoprotein</keyword>
<evidence type="ECO:0000256" key="2">
    <source>
        <dbReference type="ARBA" id="ARBA00006442"/>
    </source>
</evidence>
<dbReference type="PANTHER" id="PTHR43557:SF2">
    <property type="entry name" value="RIESKE DOMAIN-CONTAINING PROTEIN-RELATED"/>
    <property type="match status" value="1"/>
</dbReference>
<proteinExistence type="inferred from homology"/>
<evidence type="ECO:0000256" key="10">
    <source>
        <dbReference type="SAM" id="MobiDB-lite"/>
    </source>
</evidence>
<dbReference type="Gene3D" id="3.30.390.30">
    <property type="match status" value="1"/>
</dbReference>
<dbReference type="Gene3D" id="2.102.10.10">
    <property type="entry name" value="Rieske [2Fe-2S] iron-sulphur domain"/>
    <property type="match status" value="1"/>
</dbReference>
<feature type="domain" description="Rieske" evidence="11">
    <location>
        <begin position="99"/>
        <end position="195"/>
    </location>
</feature>
<feature type="region of interest" description="Disordered" evidence="10">
    <location>
        <begin position="37"/>
        <end position="61"/>
    </location>
</feature>
<dbReference type="InterPro" id="IPR036922">
    <property type="entry name" value="Rieske_2Fe-2S_sf"/>
</dbReference>
<dbReference type="GO" id="GO:0016651">
    <property type="term" value="F:oxidoreductase activity, acting on NAD(P)H"/>
    <property type="evidence" value="ECO:0007669"/>
    <property type="project" value="TreeGrafter"/>
</dbReference>
<dbReference type="PRINTS" id="PR00411">
    <property type="entry name" value="PNDRDTASEI"/>
</dbReference>
<dbReference type="InterPro" id="IPR050446">
    <property type="entry name" value="FAD-oxidoreductase/Apoptosis"/>
</dbReference>
<comment type="similarity">
    <text evidence="2">Belongs to the FAD-dependent oxidoreductase family.</text>
</comment>
<evidence type="ECO:0000256" key="8">
    <source>
        <dbReference type="ARBA" id="ARBA00023004"/>
    </source>
</evidence>
<comment type="cofactor">
    <cofactor evidence="1">
        <name>FAD</name>
        <dbReference type="ChEBI" id="CHEBI:57692"/>
    </cofactor>
</comment>
<evidence type="ECO:0000259" key="11">
    <source>
        <dbReference type="PROSITE" id="PS51296"/>
    </source>
</evidence>
<dbReference type="Pfam" id="PF00355">
    <property type="entry name" value="Rieske"/>
    <property type="match status" value="1"/>
</dbReference>
<protein>
    <recommendedName>
        <fullName evidence="11">Rieske domain-containing protein</fullName>
    </recommendedName>
</protein>
<dbReference type="Pfam" id="PF07992">
    <property type="entry name" value="Pyr_redox_2"/>
    <property type="match status" value="1"/>
</dbReference>
<evidence type="ECO:0000256" key="4">
    <source>
        <dbReference type="ARBA" id="ARBA00022714"/>
    </source>
</evidence>
<evidence type="ECO:0000256" key="3">
    <source>
        <dbReference type="ARBA" id="ARBA00022630"/>
    </source>
</evidence>
<dbReference type="InterPro" id="IPR016156">
    <property type="entry name" value="FAD/NAD-linked_Rdtase_dimer_sf"/>
</dbReference>
<reference evidence="12" key="1">
    <citation type="submission" date="2021-01" db="EMBL/GenBank/DDBJ databases">
        <authorList>
            <person name="Corre E."/>
            <person name="Pelletier E."/>
            <person name="Niang G."/>
            <person name="Scheremetjew M."/>
            <person name="Finn R."/>
            <person name="Kale V."/>
            <person name="Holt S."/>
            <person name="Cochrane G."/>
            <person name="Meng A."/>
            <person name="Brown T."/>
            <person name="Cohen L."/>
        </authorList>
    </citation>
    <scope>NUCLEOTIDE SEQUENCE</scope>
    <source>
        <strain evidence="12">CCMP3346</strain>
    </source>
</reference>
<sequence>MRSASSGRRSVAAPLIRWWTSSQAAIIQQPTLHLVARSQPPSTHPGPSHGHTEAPRSGPSNAPIAAALMAAAGFAWWSGDEGRRRGAAQCAARRGEEDVDIGADNEYEDGELYEVKVKSDKKVLVTRIKGQLFAVGALCSHYNAPLKKGVLGVDHITCAWHDAEFDLKTGKCVNGPGLKAIPTYPIRVNRGRVLVTLPSDMQDHVEPTLAKRDPKDKRVYAIVGAGAAGMAAAETLRQEGFTGRILMFGREDHPPYDRAVLSKNLHADVKKIVLRDHDFMKSAHIEYLNNSIVTHVDAKAKRIQLDDGDTYSYDKVLIATGAEPRKLFVPGHDCQNVFGLRRPEDARQIANFAKRGMRVVIVGSSFIGMEIAATLARKGCSVSVVGMETVPFERVLGLKVGAMFKKLLEEQGVEFWGNAIVKRFRGRHKAEWTRGEDMKGTPVEGVELTNGEVLACDAVVVGAGVIPNATLVEGVSMAKDGSILVDALLQSRDEPSLFAAGDVATFPYYKTGLDTRIEHWDVALQQGRTAAKNMMDKHQPFSTVPFFWTMIFGKSIRYAGHVKEFDELVVEGDLSKYQFVAYYIKDDKIEAVATCGRDPAAVGIAEAMRLNIMPTGSEVALGFCNAEMILARLKEYHKKPVKTRKR</sequence>
<dbReference type="GO" id="GO:0005737">
    <property type="term" value="C:cytoplasm"/>
    <property type="evidence" value="ECO:0007669"/>
    <property type="project" value="TreeGrafter"/>
</dbReference>
<dbReference type="PRINTS" id="PR00368">
    <property type="entry name" value="FADPNR"/>
</dbReference>
<gene>
    <name evidence="12" type="ORF">VBRA1451_LOCUS15609</name>
</gene>
<keyword evidence="8" id="KW-0408">Iron</keyword>
<keyword evidence="9" id="KW-0411">Iron-sulfur</keyword>
<dbReference type="GO" id="GO:0051537">
    <property type="term" value="F:2 iron, 2 sulfur cluster binding"/>
    <property type="evidence" value="ECO:0007669"/>
    <property type="project" value="UniProtKB-KW"/>
</dbReference>
<dbReference type="SUPFAM" id="SSF51905">
    <property type="entry name" value="FAD/NAD(P)-binding domain"/>
    <property type="match status" value="1"/>
</dbReference>
<keyword evidence="5" id="KW-0479">Metal-binding</keyword>
<keyword evidence="4" id="KW-0001">2Fe-2S</keyword>
<evidence type="ECO:0000256" key="5">
    <source>
        <dbReference type="ARBA" id="ARBA00022723"/>
    </source>
</evidence>
<dbReference type="GO" id="GO:0046872">
    <property type="term" value="F:metal ion binding"/>
    <property type="evidence" value="ECO:0007669"/>
    <property type="project" value="UniProtKB-KW"/>
</dbReference>
<accession>A0A7S1P5E4</accession>
<keyword evidence="6" id="KW-0274">FAD</keyword>
<dbReference type="InterPro" id="IPR023753">
    <property type="entry name" value="FAD/NAD-binding_dom"/>
</dbReference>
<dbReference type="InterPro" id="IPR028202">
    <property type="entry name" value="Reductase_C"/>
</dbReference>
<evidence type="ECO:0000256" key="7">
    <source>
        <dbReference type="ARBA" id="ARBA00023002"/>
    </source>
</evidence>
<evidence type="ECO:0000256" key="9">
    <source>
        <dbReference type="ARBA" id="ARBA00023014"/>
    </source>
</evidence>
<evidence type="ECO:0000256" key="1">
    <source>
        <dbReference type="ARBA" id="ARBA00001974"/>
    </source>
</evidence>
<dbReference type="Pfam" id="PF14759">
    <property type="entry name" value="Reductase_C"/>
    <property type="match status" value="1"/>
</dbReference>
<dbReference type="PROSITE" id="PS51296">
    <property type="entry name" value="RIESKE"/>
    <property type="match status" value="1"/>
</dbReference>
<evidence type="ECO:0000313" key="12">
    <source>
        <dbReference type="EMBL" id="CAD9060539.1"/>
    </source>
</evidence>